<dbReference type="AlphaFoldDB" id="A0A1V1P1K1"/>
<feature type="repeat" description="NHL" evidence="2">
    <location>
        <begin position="146"/>
        <end position="184"/>
    </location>
</feature>
<dbReference type="Gene3D" id="2.120.10.30">
    <property type="entry name" value="TolB, C-terminal domain"/>
    <property type="match status" value="1"/>
</dbReference>
<evidence type="ECO:0000256" key="1">
    <source>
        <dbReference type="ARBA" id="ARBA00022737"/>
    </source>
</evidence>
<evidence type="ECO:0000313" key="4">
    <source>
        <dbReference type="Proteomes" id="UP000189670"/>
    </source>
</evidence>
<dbReference type="CDD" id="cd05819">
    <property type="entry name" value="NHL"/>
    <property type="match status" value="1"/>
</dbReference>
<dbReference type="PANTHER" id="PTHR24104">
    <property type="entry name" value="E3 UBIQUITIN-PROTEIN LIGASE NHLRC1-RELATED"/>
    <property type="match status" value="1"/>
</dbReference>
<keyword evidence="1" id="KW-0677">Repeat</keyword>
<dbReference type="GO" id="GO:0030246">
    <property type="term" value="F:carbohydrate binding"/>
    <property type="evidence" value="ECO:0007669"/>
    <property type="project" value="InterPro"/>
</dbReference>
<evidence type="ECO:0000256" key="2">
    <source>
        <dbReference type="PROSITE-ProRule" id="PRU00504"/>
    </source>
</evidence>
<organism evidence="3 4">
    <name type="scientific">Candidatus Magnetoglobus multicellularis str. Araruama</name>
    <dbReference type="NCBI Taxonomy" id="890399"/>
    <lineage>
        <taxon>Bacteria</taxon>
        <taxon>Pseudomonadati</taxon>
        <taxon>Thermodesulfobacteriota</taxon>
        <taxon>Desulfobacteria</taxon>
        <taxon>Desulfobacterales</taxon>
        <taxon>Desulfobacteraceae</taxon>
        <taxon>Candidatus Magnetoglobus</taxon>
    </lineage>
</organism>
<dbReference type="GO" id="GO:0005509">
    <property type="term" value="F:calcium ion binding"/>
    <property type="evidence" value="ECO:0007669"/>
    <property type="project" value="InterPro"/>
</dbReference>
<dbReference type="InterPro" id="IPR001258">
    <property type="entry name" value="NHL_repeat"/>
</dbReference>
<dbReference type="Pfam" id="PF01436">
    <property type="entry name" value="NHL"/>
    <property type="match status" value="1"/>
</dbReference>
<accession>A0A1V1P1K1</accession>
<dbReference type="InterPro" id="IPR011042">
    <property type="entry name" value="6-blade_b-propeller_TolB-like"/>
</dbReference>
<dbReference type="Pfam" id="PF17963">
    <property type="entry name" value="Big_9"/>
    <property type="match status" value="1"/>
</dbReference>
<name>A0A1V1P1K1_9BACT</name>
<dbReference type="GO" id="GO:0016020">
    <property type="term" value="C:membrane"/>
    <property type="evidence" value="ECO:0007669"/>
    <property type="project" value="InterPro"/>
</dbReference>
<evidence type="ECO:0000313" key="3">
    <source>
        <dbReference type="EMBL" id="ETR68625.1"/>
    </source>
</evidence>
<dbReference type="GO" id="GO:0008270">
    <property type="term" value="F:zinc ion binding"/>
    <property type="evidence" value="ECO:0007669"/>
    <property type="project" value="UniProtKB-KW"/>
</dbReference>
<dbReference type="InterPro" id="IPR050952">
    <property type="entry name" value="TRIM-NHL_E3_ligases"/>
</dbReference>
<dbReference type="InterPro" id="IPR013784">
    <property type="entry name" value="Carb-bd-like_fold"/>
</dbReference>
<evidence type="ECO:0008006" key="5">
    <source>
        <dbReference type="Google" id="ProtNLM"/>
    </source>
</evidence>
<dbReference type="InterPro" id="IPR013783">
    <property type="entry name" value="Ig-like_fold"/>
</dbReference>
<gene>
    <name evidence="3" type="ORF">OMM_04455</name>
</gene>
<dbReference type="SUPFAM" id="SSF63829">
    <property type="entry name" value="Calcium-dependent phosphotriesterase"/>
    <property type="match status" value="1"/>
</dbReference>
<dbReference type="Gene3D" id="2.60.40.1120">
    <property type="entry name" value="Carboxypeptidase-like, regulatory domain"/>
    <property type="match status" value="1"/>
</dbReference>
<dbReference type="EMBL" id="ATBP01000885">
    <property type="protein sequence ID" value="ETR68625.1"/>
    <property type="molecule type" value="Genomic_DNA"/>
</dbReference>
<comment type="caution">
    <text evidence="3">The sequence shown here is derived from an EMBL/GenBank/DDBJ whole genome shotgun (WGS) entry which is preliminary data.</text>
</comment>
<dbReference type="InterPro" id="IPR015919">
    <property type="entry name" value="Cadherin-like_sf"/>
</dbReference>
<dbReference type="Gene3D" id="2.60.40.10">
    <property type="entry name" value="Immunoglobulins"/>
    <property type="match status" value="2"/>
</dbReference>
<dbReference type="Gene3D" id="2.40.10.500">
    <property type="match status" value="1"/>
</dbReference>
<dbReference type="Proteomes" id="UP000189670">
    <property type="component" value="Unassembled WGS sequence"/>
</dbReference>
<protein>
    <recommendedName>
        <fullName evidence="5">NHL repeat containing protein</fullName>
    </recommendedName>
</protein>
<dbReference type="SUPFAM" id="SSF49452">
    <property type="entry name" value="Starch-binding domain-like"/>
    <property type="match status" value="1"/>
</dbReference>
<dbReference type="PROSITE" id="PS51125">
    <property type="entry name" value="NHL"/>
    <property type="match status" value="1"/>
</dbReference>
<proteinExistence type="predicted"/>
<dbReference type="PANTHER" id="PTHR24104:SF25">
    <property type="entry name" value="PROTEIN LIN-41"/>
    <property type="match status" value="1"/>
</dbReference>
<reference evidence="4" key="1">
    <citation type="submission" date="2012-11" db="EMBL/GenBank/DDBJ databases">
        <authorList>
            <person name="Lucero-Rivera Y.E."/>
            <person name="Tovar-Ramirez D."/>
        </authorList>
    </citation>
    <scope>NUCLEOTIDE SEQUENCE [LARGE SCALE GENOMIC DNA]</scope>
    <source>
        <strain evidence="4">Araruama</strain>
    </source>
</reference>
<sequence>MWTNNQAANVVLGQSNFNTNSSGTSSTKLTHGTAASVDLATGKLFISDRYNHRVLRFSSTDAAINGAAAEAVLGQADFNSGAANRGGSVAANTLNGPNDLVVDRFGRLWVADYINNRVLRFDNASSIASGANADAVLGQTVFTTNSSGTTQNTFNQPTGIHIDPAGTLWVADKSNHRILRFDNAASKTNGANADGVLGQMNFTSSTTGTTQNTMNGSHDVFGDHDDHIYVLDLYNNRVLRFDNASLKSNGANADAVLGQTDFVSSSNGTTQSNFNSPLAGTVDQFNHLYISDMTNNRVMIFNNPLMKANGAPADYVLGQPNFIESTANNGGITERSLYNPHWLFFDNINQYLWLPDATNYRVLRYTMLQKTSPVMSQISDDTIDEDAVSNSLSFTVTDINEQPLTITYNSSDISLISPTSITFAGTQVSTDGTAYTVTATAVPSNVTLIITPKSNQSGTSYITLTVTDPNGMTATRSFSLTVTSVNDVPTLSTVDPQNINEGSSIDITLTAADNEGDSLSLTIVSSNQSLIQDSDILLTNDGNTYTITITPLENQAGSTNITVSVGDGTDITSMTFLITVNEIYYIIAGHVSNYTDIVGSDLQGVTMTLSGTHSYSMVTDAFGYYTFTTVRPGNYTLTASKSDDIRLDLSDAIKILNSRARVISLTCMEKIAADTNMDGYVYAFDALKVAHYVSGLNSCVNDSCTFWQFTTENITSCETWPLIEFENTRRYTNLTGDALDQDFIGIGCGNVSEE</sequence>
<dbReference type="SUPFAM" id="SSF63825">
    <property type="entry name" value="YWTD domain"/>
    <property type="match status" value="1"/>
</dbReference>
<dbReference type="SUPFAM" id="SSF49313">
    <property type="entry name" value="Cadherin-like"/>
    <property type="match status" value="2"/>
</dbReference>